<keyword evidence="1" id="KW-1003">Cell membrane</keyword>
<dbReference type="NCBIfam" id="NF033216">
    <property type="entry name" value="lipo_YgdI_YgdR"/>
    <property type="match status" value="1"/>
</dbReference>
<dbReference type="InterPro" id="IPR010920">
    <property type="entry name" value="LSM_dom_sf"/>
</dbReference>
<keyword evidence="2 6" id="KW-0732">Signal</keyword>
<evidence type="ECO:0000313" key="9">
    <source>
        <dbReference type="Proteomes" id="UP000464053"/>
    </source>
</evidence>
<evidence type="ECO:0000259" key="7">
    <source>
        <dbReference type="Pfam" id="PF06004"/>
    </source>
</evidence>
<accession>A0A6P1Q003</accession>
<evidence type="ECO:0000256" key="4">
    <source>
        <dbReference type="ARBA" id="ARBA00023139"/>
    </source>
</evidence>
<keyword evidence="9" id="KW-1185">Reference proteome</keyword>
<dbReference type="PANTHER" id="PTHR37011">
    <property type="entry name" value="POT FAMILY PEPTIDE TRANSPORT PROTEIN-RELATED"/>
    <property type="match status" value="1"/>
</dbReference>
<dbReference type="InterPro" id="IPR047807">
    <property type="entry name" value="YgdI/YgdR-like_SH3-like"/>
</dbReference>
<proteinExistence type="predicted"/>
<dbReference type="AlphaFoldDB" id="A0A6P1Q003"/>
<feature type="chain" id="PRO_5027000270" evidence="6">
    <location>
        <begin position="35"/>
        <end position="90"/>
    </location>
</feature>
<protein>
    <submittedName>
        <fullName evidence="8">Putative lipoprotein YgdR</fullName>
    </submittedName>
</protein>
<keyword evidence="5 8" id="KW-0449">Lipoprotein</keyword>
<reference evidence="8 9" key="1">
    <citation type="submission" date="2018-03" db="EMBL/GenBank/DDBJ databases">
        <title>Pantoea intestinalis SRCM103226 isolated form the mealworm.</title>
        <authorList>
            <person name="Jeong D.-Y."/>
            <person name="Kim J.W."/>
        </authorList>
    </citation>
    <scope>NUCLEOTIDE SEQUENCE [LARGE SCALE GENOMIC DNA]</scope>
    <source>
        <strain evidence="8 9">SRCM103226</strain>
    </source>
</reference>
<feature type="domain" description="Lipoprotein YgdI/YgdR-like SH3-like" evidence="7">
    <location>
        <begin position="39"/>
        <end position="87"/>
    </location>
</feature>
<evidence type="ECO:0000256" key="5">
    <source>
        <dbReference type="ARBA" id="ARBA00023288"/>
    </source>
</evidence>
<dbReference type="EMBL" id="CP028271">
    <property type="protein sequence ID" value="QHM72256.1"/>
    <property type="molecule type" value="Genomic_DNA"/>
</dbReference>
<organism evidence="8 9">
    <name type="scientific">Mixta intestinalis</name>
    <dbReference type="NCBI Taxonomy" id="1615494"/>
    <lineage>
        <taxon>Bacteria</taxon>
        <taxon>Pseudomonadati</taxon>
        <taxon>Pseudomonadota</taxon>
        <taxon>Gammaproteobacteria</taxon>
        <taxon>Enterobacterales</taxon>
        <taxon>Erwiniaceae</taxon>
        <taxon>Mixta</taxon>
    </lineage>
</organism>
<name>A0A6P1Q003_9GAMM</name>
<evidence type="ECO:0000256" key="1">
    <source>
        <dbReference type="ARBA" id="ARBA00022475"/>
    </source>
</evidence>
<evidence type="ECO:0000256" key="2">
    <source>
        <dbReference type="ARBA" id="ARBA00022729"/>
    </source>
</evidence>
<sequence>MTQAEGLSHLICKEMKMKKLAAVLTACAMTFTLAACSSNYVMHTNDGRTIVADGKPMVDDDTGMISYKDAYGNEQQINRADVKEMVEMGQ</sequence>
<gene>
    <name evidence="8" type="primary">ygdR_2</name>
    <name evidence="8" type="ORF">C7M51_02565</name>
</gene>
<dbReference type="Pfam" id="PF06004">
    <property type="entry name" value="DUF903"/>
    <property type="match status" value="1"/>
</dbReference>
<evidence type="ECO:0000256" key="3">
    <source>
        <dbReference type="ARBA" id="ARBA00023136"/>
    </source>
</evidence>
<evidence type="ECO:0000313" key="8">
    <source>
        <dbReference type="EMBL" id="QHM72256.1"/>
    </source>
</evidence>
<keyword evidence="4" id="KW-0564">Palmitate</keyword>
<evidence type="ECO:0000256" key="6">
    <source>
        <dbReference type="SAM" id="SignalP"/>
    </source>
</evidence>
<dbReference type="PANTHER" id="PTHR37011:SF2">
    <property type="entry name" value="LIPOPROTEIN"/>
    <property type="match status" value="1"/>
</dbReference>
<dbReference type="Proteomes" id="UP000464053">
    <property type="component" value="Chromosome"/>
</dbReference>
<dbReference type="Gene3D" id="2.30.30.100">
    <property type="match status" value="1"/>
</dbReference>
<keyword evidence="3" id="KW-0472">Membrane</keyword>
<dbReference type="KEGG" id="mint:C7M51_02565"/>
<feature type="signal peptide" evidence="6">
    <location>
        <begin position="1"/>
        <end position="34"/>
    </location>
</feature>
<dbReference type="InterPro" id="IPR010305">
    <property type="entry name" value="YgdI/YgdR-like"/>
</dbReference>
<dbReference type="SUPFAM" id="SSF50182">
    <property type="entry name" value="Sm-like ribonucleoproteins"/>
    <property type="match status" value="1"/>
</dbReference>